<dbReference type="AlphaFoldDB" id="X0TZT4"/>
<dbReference type="InterPro" id="IPR051919">
    <property type="entry name" value="W-dependent_AOR"/>
</dbReference>
<sequence length="128" mass="14073">LFDDSLVTCRFQTASLIDFLCKAVNAAIGWDLDVEEAMNAGKRAVNLARVFNLRHGIGAELDAPSMRYGSTPLDGKAAGMGVMPQWDKMLCDYYHHMGWDEKGQPLPETLKELGLDDAIAQLKDIGSE</sequence>
<proteinExistence type="predicted"/>
<dbReference type="Gene3D" id="1.10.599.10">
    <property type="entry name" value="Aldehyde Ferredoxin Oxidoreductase Protein, subunit A, domain 3"/>
    <property type="match status" value="1"/>
</dbReference>
<dbReference type="GO" id="GO:0009055">
    <property type="term" value="F:electron transfer activity"/>
    <property type="evidence" value="ECO:0007669"/>
    <property type="project" value="InterPro"/>
</dbReference>
<dbReference type="PANTHER" id="PTHR30038">
    <property type="entry name" value="ALDEHYDE FERREDOXIN OXIDOREDUCTASE"/>
    <property type="match status" value="1"/>
</dbReference>
<name>X0TZT4_9ZZZZ</name>
<dbReference type="EMBL" id="BARS01016958">
    <property type="protein sequence ID" value="GAF92636.1"/>
    <property type="molecule type" value="Genomic_DNA"/>
</dbReference>
<accession>X0TZT4</accession>
<dbReference type="SUPFAM" id="SSF48310">
    <property type="entry name" value="Aldehyde ferredoxin oxidoreductase, C-terminal domains"/>
    <property type="match status" value="1"/>
</dbReference>
<reference evidence="2" key="1">
    <citation type="journal article" date="2014" name="Front. Microbiol.">
        <title>High frequency of phylogenetically diverse reductive dehalogenase-homologous genes in deep subseafloor sedimentary metagenomes.</title>
        <authorList>
            <person name="Kawai M."/>
            <person name="Futagami T."/>
            <person name="Toyoda A."/>
            <person name="Takaki Y."/>
            <person name="Nishi S."/>
            <person name="Hori S."/>
            <person name="Arai W."/>
            <person name="Tsubouchi T."/>
            <person name="Morono Y."/>
            <person name="Uchiyama I."/>
            <person name="Ito T."/>
            <person name="Fujiyama A."/>
            <person name="Inagaki F."/>
            <person name="Takami H."/>
        </authorList>
    </citation>
    <scope>NUCLEOTIDE SEQUENCE</scope>
    <source>
        <strain evidence="2">Expedition CK06-06</strain>
    </source>
</reference>
<evidence type="ECO:0000313" key="2">
    <source>
        <dbReference type="EMBL" id="GAF92636.1"/>
    </source>
</evidence>
<evidence type="ECO:0000259" key="1">
    <source>
        <dbReference type="Pfam" id="PF01314"/>
    </source>
</evidence>
<dbReference type="InterPro" id="IPR036021">
    <property type="entry name" value="Tungsten_al_ferr_oxy-like_C"/>
</dbReference>
<feature type="non-terminal residue" evidence="2">
    <location>
        <position position="1"/>
    </location>
</feature>
<dbReference type="GO" id="GO:0051536">
    <property type="term" value="F:iron-sulfur cluster binding"/>
    <property type="evidence" value="ECO:0007669"/>
    <property type="project" value="InterPro"/>
</dbReference>
<protein>
    <recommendedName>
        <fullName evidence="1">Aldehyde ferredoxin oxidoreductase C-terminal domain-containing protein</fullName>
    </recommendedName>
</protein>
<dbReference type="PANTHER" id="PTHR30038:SF0">
    <property type="entry name" value="TUNGSTEN-CONTAINING ALDEHYDE FERREDOXIN OXIDOREDUCTASE"/>
    <property type="match status" value="1"/>
</dbReference>
<gene>
    <name evidence="2" type="ORF">S01H1_27803</name>
</gene>
<dbReference type="GO" id="GO:0016625">
    <property type="term" value="F:oxidoreductase activity, acting on the aldehyde or oxo group of donors, iron-sulfur protein as acceptor"/>
    <property type="evidence" value="ECO:0007669"/>
    <property type="project" value="InterPro"/>
</dbReference>
<dbReference type="InterPro" id="IPR013985">
    <property type="entry name" value="Ald_Fedxn_OxRdtase_dom3"/>
</dbReference>
<comment type="caution">
    <text evidence="2">The sequence shown here is derived from an EMBL/GenBank/DDBJ whole genome shotgun (WGS) entry which is preliminary data.</text>
</comment>
<dbReference type="Pfam" id="PF01314">
    <property type="entry name" value="AFOR_C"/>
    <property type="match status" value="1"/>
</dbReference>
<organism evidence="2">
    <name type="scientific">marine sediment metagenome</name>
    <dbReference type="NCBI Taxonomy" id="412755"/>
    <lineage>
        <taxon>unclassified sequences</taxon>
        <taxon>metagenomes</taxon>
        <taxon>ecological metagenomes</taxon>
    </lineage>
</organism>
<feature type="domain" description="Aldehyde ferredoxin oxidoreductase C-terminal" evidence="1">
    <location>
        <begin position="3"/>
        <end position="115"/>
    </location>
</feature>
<dbReference type="InterPro" id="IPR001203">
    <property type="entry name" value="OxRdtase_Ald_Fedxn_C"/>
</dbReference>